<dbReference type="SUPFAM" id="SSF89796">
    <property type="entry name" value="CoA-transferase family III (CaiB/BaiF)"/>
    <property type="match status" value="1"/>
</dbReference>
<keyword evidence="1" id="KW-0808">Transferase</keyword>
<name>A0ABU0APN3_9BACI</name>
<dbReference type="InterPro" id="IPR003673">
    <property type="entry name" value="CoA-Trfase_fam_III"/>
</dbReference>
<accession>A0ABU0APN3</accession>
<dbReference type="Proteomes" id="UP001238088">
    <property type="component" value="Unassembled WGS sequence"/>
</dbReference>
<dbReference type="RefSeq" id="WP_307479137.1">
    <property type="nucleotide sequence ID" value="NZ_JAUSUB010000036.1"/>
</dbReference>
<evidence type="ECO:0000313" key="3">
    <source>
        <dbReference type="Proteomes" id="UP001238088"/>
    </source>
</evidence>
<reference evidence="2 3" key="1">
    <citation type="submission" date="2023-07" db="EMBL/GenBank/DDBJ databases">
        <title>Genomic Encyclopedia of Type Strains, Phase IV (KMG-IV): sequencing the most valuable type-strain genomes for metagenomic binning, comparative biology and taxonomic classification.</title>
        <authorList>
            <person name="Goeker M."/>
        </authorList>
    </citation>
    <scope>NUCLEOTIDE SEQUENCE [LARGE SCALE GENOMIC DNA]</scope>
    <source>
        <strain evidence="2 3">DSM 23494</strain>
    </source>
</reference>
<evidence type="ECO:0000256" key="1">
    <source>
        <dbReference type="ARBA" id="ARBA00022679"/>
    </source>
</evidence>
<dbReference type="InterPro" id="IPR050483">
    <property type="entry name" value="CoA-transferase_III_domain"/>
</dbReference>
<organism evidence="2 3">
    <name type="scientific">Cytobacillus purgationiresistens</name>
    <dbReference type="NCBI Taxonomy" id="863449"/>
    <lineage>
        <taxon>Bacteria</taxon>
        <taxon>Bacillati</taxon>
        <taxon>Bacillota</taxon>
        <taxon>Bacilli</taxon>
        <taxon>Bacillales</taxon>
        <taxon>Bacillaceae</taxon>
        <taxon>Cytobacillus</taxon>
    </lineage>
</organism>
<dbReference type="EMBL" id="JAUSUB010000036">
    <property type="protein sequence ID" value="MDQ0273252.1"/>
    <property type="molecule type" value="Genomic_DNA"/>
</dbReference>
<dbReference type="Gene3D" id="3.30.1540.10">
    <property type="entry name" value="formyl-coa transferase, domain 3"/>
    <property type="match status" value="1"/>
</dbReference>
<comment type="caution">
    <text evidence="2">The sequence shown here is derived from an EMBL/GenBank/DDBJ whole genome shotgun (WGS) entry which is preliminary data.</text>
</comment>
<protein>
    <submittedName>
        <fullName evidence="2">Crotonobetainyl-CoA:carnitine CoA-transferase CaiB-like acyl-CoA transferase</fullName>
    </submittedName>
</protein>
<dbReference type="Pfam" id="PF02515">
    <property type="entry name" value="CoA_transf_3"/>
    <property type="match status" value="1"/>
</dbReference>
<proteinExistence type="predicted"/>
<dbReference type="InterPro" id="IPR044855">
    <property type="entry name" value="CoA-Trfase_III_dom3_sf"/>
</dbReference>
<evidence type="ECO:0000313" key="2">
    <source>
        <dbReference type="EMBL" id="MDQ0273252.1"/>
    </source>
</evidence>
<gene>
    <name evidence="2" type="ORF">J2S17_005184</name>
</gene>
<dbReference type="PANTHER" id="PTHR48207">
    <property type="entry name" value="SUCCINATE--HYDROXYMETHYLGLUTARATE COA-TRANSFERASE"/>
    <property type="match status" value="1"/>
</dbReference>
<dbReference type="PANTHER" id="PTHR48207:SF3">
    <property type="entry name" value="SUCCINATE--HYDROXYMETHYLGLUTARATE COA-TRANSFERASE"/>
    <property type="match status" value="1"/>
</dbReference>
<sequence length="395" mass="43366">MSGALEGIRIIDASRVLAGPFCTMILGDLGAEVIKVEHHLAGDETRGWGPPFAKGESAYYLCANRNKQSMTLNLKTEEGRNIFKQLVESGDVVVQNFKTGTMDKMGLGYEVLKEINPKVIVASITGFGSDGPYKNLPGYDYIIQAMSGLMSITGEAEGSPMKVGIAIADVLTGLYTCIGILSALQHRHQTGEGQEIDISLMDCQIASLINVASNYLVGGMQPKRLGNQHPNIAPYQVFPVSDGEMVIAVGNDEQFKRFAAVIGQPELAMDEKYKSNQLRVENKDTLVPSCEWALKQRTKIEWKALLDEASIPNGPINSIPEMFADPQVNAREMVVKMEHPLIDDLQLTGSPIKLSKSPVTMRTHPPLYGEHTDKILENYGFTTDEIVKLRTKQII</sequence>
<keyword evidence="3" id="KW-1185">Reference proteome</keyword>
<dbReference type="InterPro" id="IPR023606">
    <property type="entry name" value="CoA-Trfase_III_dom_1_sf"/>
</dbReference>
<dbReference type="Gene3D" id="3.40.50.10540">
    <property type="entry name" value="Crotonobetainyl-coa:carnitine coa-transferase, domain 1"/>
    <property type="match status" value="1"/>
</dbReference>